<evidence type="ECO:0000259" key="5">
    <source>
        <dbReference type="Pfam" id="PF00692"/>
    </source>
</evidence>
<keyword evidence="4" id="KW-0546">Nucleotide metabolism</keyword>
<dbReference type="PANTHER" id="PTHR11241:SF0">
    <property type="entry name" value="DEOXYURIDINE 5'-TRIPHOSPHATE NUCLEOTIDOHYDROLASE"/>
    <property type="match status" value="1"/>
</dbReference>
<keyword evidence="3" id="KW-0378">Hydrolase</keyword>
<dbReference type="SUPFAM" id="SSF51283">
    <property type="entry name" value="dUTPase-like"/>
    <property type="match status" value="1"/>
</dbReference>
<dbReference type="InterPro" id="IPR033704">
    <property type="entry name" value="dUTPase_trimeric"/>
</dbReference>
<dbReference type="PANTHER" id="PTHR11241">
    <property type="entry name" value="DEOXYURIDINE 5'-TRIPHOSPHATE NUCLEOTIDOHYDROLASE"/>
    <property type="match status" value="1"/>
</dbReference>
<dbReference type="InterPro" id="IPR008181">
    <property type="entry name" value="dUTPase"/>
</dbReference>
<name>A0A382U3A2_9ZZZZ</name>
<dbReference type="EMBL" id="UINC01140981">
    <property type="protein sequence ID" value="SVD28447.1"/>
    <property type="molecule type" value="Genomic_DNA"/>
</dbReference>
<dbReference type="GO" id="GO:0004170">
    <property type="term" value="F:dUTP diphosphatase activity"/>
    <property type="evidence" value="ECO:0007669"/>
    <property type="project" value="UniProtKB-EC"/>
</dbReference>
<dbReference type="Gene3D" id="2.70.40.10">
    <property type="match status" value="1"/>
</dbReference>
<dbReference type="EC" id="3.6.1.23" evidence="2"/>
<dbReference type="GO" id="GO:0000287">
    <property type="term" value="F:magnesium ion binding"/>
    <property type="evidence" value="ECO:0007669"/>
    <property type="project" value="InterPro"/>
</dbReference>
<dbReference type="InterPro" id="IPR029054">
    <property type="entry name" value="dUTPase-like"/>
</dbReference>
<dbReference type="CDD" id="cd07557">
    <property type="entry name" value="trimeric_dUTPase"/>
    <property type="match status" value="1"/>
</dbReference>
<evidence type="ECO:0000256" key="4">
    <source>
        <dbReference type="ARBA" id="ARBA00023080"/>
    </source>
</evidence>
<dbReference type="GO" id="GO:0046081">
    <property type="term" value="P:dUTP catabolic process"/>
    <property type="evidence" value="ECO:0007669"/>
    <property type="project" value="InterPro"/>
</dbReference>
<dbReference type="AlphaFoldDB" id="A0A382U3A2"/>
<dbReference type="Pfam" id="PF00692">
    <property type="entry name" value="dUTPase"/>
    <property type="match status" value="1"/>
</dbReference>
<feature type="domain" description="dUTPase-like" evidence="5">
    <location>
        <begin position="18"/>
        <end position="80"/>
    </location>
</feature>
<gene>
    <name evidence="6" type="ORF">METZ01_LOCUS381301</name>
</gene>
<evidence type="ECO:0000256" key="2">
    <source>
        <dbReference type="ARBA" id="ARBA00012379"/>
    </source>
</evidence>
<evidence type="ECO:0000256" key="3">
    <source>
        <dbReference type="ARBA" id="ARBA00022801"/>
    </source>
</evidence>
<protein>
    <recommendedName>
        <fullName evidence="2">dUTP diphosphatase</fullName>
        <ecNumber evidence="2">3.6.1.23</ecNumber>
    </recommendedName>
</protein>
<dbReference type="InterPro" id="IPR036157">
    <property type="entry name" value="dUTPase-like_sf"/>
</dbReference>
<evidence type="ECO:0000256" key="1">
    <source>
        <dbReference type="ARBA" id="ARBA00006581"/>
    </source>
</evidence>
<dbReference type="GO" id="GO:0006226">
    <property type="term" value="P:dUMP biosynthetic process"/>
    <property type="evidence" value="ECO:0007669"/>
    <property type="project" value="InterPro"/>
</dbReference>
<organism evidence="6">
    <name type="scientific">marine metagenome</name>
    <dbReference type="NCBI Taxonomy" id="408172"/>
    <lineage>
        <taxon>unclassified sequences</taxon>
        <taxon>metagenomes</taxon>
        <taxon>ecological metagenomes</taxon>
    </lineage>
</organism>
<accession>A0A382U3A2</accession>
<comment type="similarity">
    <text evidence="1">Belongs to the dUTPase family.</text>
</comment>
<evidence type="ECO:0000313" key="6">
    <source>
        <dbReference type="EMBL" id="SVD28447.1"/>
    </source>
</evidence>
<sequence length="84" mass="8997">MDEPVEVRIARIHPDALLPVKGSDLAAGFDLHSVERVEVRKGTTEMLPTGLVLAIPSGWEGQIRCRSGLGRQGLILPNGIGTID</sequence>
<proteinExistence type="inferred from homology"/>
<reference evidence="6" key="1">
    <citation type="submission" date="2018-05" db="EMBL/GenBank/DDBJ databases">
        <authorList>
            <person name="Lanie J.A."/>
            <person name="Ng W.-L."/>
            <person name="Kazmierczak K.M."/>
            <person name="Andrzejewski T.M."/>
            <person name="Davidsen T.M."/>
            <person name="Wayne K.J."/>
            <person name="Tettelin H."/>
            <person name="Glass J.I."/>
            <person name="Rusch D."/>
            <person name="Podicherti R."/>
            <person name="Tsui H.-C.T."/>
            <person name="Winkler M.E."/>
        </authorList>
    </citation>
    <scope>NUCLEOTIDE SEQUENCE</scope>
</reference>
<feature type="non-terminal residue" evidence="6">
    <location>
        <position position="84"/>
    </location>
</feature>